<dbReference type="InterPro" id="IPR000873">
    <property type="entry name" value="AMP-dep_synth/lig_dom"/>
</dbReference>
<accession>A0ABX8B5R7</accession>
<evidence type="ECO:0000256" key="2">
    <source>
        <dbReference type="ARBA" id="ARBA00013275"/>
    </source>
</evidence>
<evidence type="ECO:0000313" key="10">
    <source>
        <dbReference type="EMBL" id="QUV95055.1"/>
    </source>
</evidence>
<dbReference type="PROSITE" id="PS00455">
    <property type="entry name" value="AMP_BINDING"/>
    <property type="match status" value="1"/>
</dbReference>
<dbReference type="Pfam" id="PF00501">
    <property type="entry name" value="AMP-binding"/>
    <property type="match status" value="2"/>
</dbReference>
<dbReference type="Gene3D" id="3.30.300.30">
    <property type="match status" value="1"/>
</dbReference>
<dbReference type="Pfam" id="PF00378">
    <property type="entry name" value="ECH_1"/>
    <property type="match status" value="1"/>
</dbReference>
<feature type="domain" description="AMP-dependent synthetase/ligase" evidence="7">
    <location>
        <begin position="151"/>
        <end position="240"/>
    </location>
</feature>
<evidence type="ECO:0000259" key="9">
    <source>
        <dbReference type="Pfam" id="PF16177"/>
    </source>
</evidence>
<dbReference type="SUPFAM" id="SSF52096">
    <property type="entry name" value="ClpP/crotonase"/>
    <property type="match status" value="1"/>
</dbReference>
<comment type="similarity">
    <text evidence="1">Belongs to the ATP-dependent AMP-binding enzyme family.</text>
</comment>
<dbReference type="RefSeq" id="WP_211423297.1">
    <property type="nucleotide sequence ID" value="NZ_CP072643.1"/>
</dbReference>
<dbReference type="Proteomes" id="UP000677668">
    <property type="component" value="Chromosome 2"/>
</dbReference>
<reference evidence="10 11" key="1">
    <citation type="submission" date="2021-03" db="EMBL/GenBank/DDBJ databases">
        <title>Genomic and phenotypic characterization of Chloracidobacterium isolates provides evidence for multiple species.</title>
        <authorList>
            <person name="Saini M.K."/>
            <person name="Costas A.M.G."/>
            <person name="Tank M."/>
            <person name="Bryant D.A."/>
        </authorList>
    </citation>
    <scope>NUCLEOTIDE SEQUENCE [LARGE SCALE GENOMIC DNA]</scope>
    <source>
        <strain evidence="10 11">N</strain>
    </source>
</reference>
<dbReference type="InterPro" id="IPR025110">
    <property type="entry name" value="AMP-bd_C"/>
</dbReference>
<evidence type="ECO:0000256" key="5">
    <source>
        <dbReference type="ARBA" id="ARBA00022840"/>
    </source>
</evidence>
<protein>
    <recommendedName>
        <fullName evidence="2">acetate--CoA ligase</fullName>
        <ecNumber evidence="2">6.2.1.1</ecNumber>
    </recommendedName>
</protein>
<evidence type="ECO:0000313" key="11">
    <source>
        <dbReference type="Proteomes" id="UP000677668"/>
    </source>
</evidence>
<dbReference type="Gene3D" id="3.40.50.12780">
    <property type="entry name" value="N-terminal domain of ligase-like"/>
    <property type="match status" value="2"/>
</dbReference>
<dbReference type="InterPro" id="IPR001753">
    <property type="entry name" value="Enoyl-CoA_hydra/iso"/>
</dbReference>
<dbReference type="Pfam" id="PF13193">
    <property type="entry name" value="AMP-binding_C"/>
    <property type="match status" value="1"/>
</dbReference>
<dbReference type="InterPro" id="IPR018376">
    <property type="entry name" value="Enoyl-CoA_hyd/isom_CS"/>
</dbReference>
<evidence type="ECO:0000256" key="3">
    <source>
        <dbReference type="ARBA" id="ARBA00022598"/>
    </source>
</evidence>
<feature type="domain" description="Acetyl-coenzyme A synthetase N-terminal" evidence="9">
    <location>
        <begin position="83"/>
        <end position="111"/>
    </location>
</feature>
<organism evidence="10 11">
    <name type="scientific">Chloracidobacterium sp. N</name>
    <dbReference type="NCBI Taxonomy" id="2821540"/>
    <lineage>
        <taxon>Bacteria</taxon>
        <taxon>Pseudomonadati</taxon>
        <taxon>Acidobacteriota</taxon>
        <taxon>Terriglobia</taxon>
        <taxon>Terriglobales</taxon>
        <taxon>Acidobacteriaceae</taxon>
        <taxon>Chloracidobacterium</taxon>
        <taxon>Chloracidobacterium aggregatum</taxon>
    </lineage>
</organism>
<dbReference type="PANTHER" id="PTHR24095">
    <property type="entry name" value="ACETYL-COENZYME A SYNTHETASE"/>
    <property type="match status" value="1"/>
</dbReference>
<evidence type="ECO:0000259" key="7">
    <source>
        <dbReference type="Pfam" id="PF00501"/>
    </source>
</evidence>
<keyword evidence="11" id="KW-1185">Reference proteome</keyword>
<evidence type="ECO:0000256" key="6">
    <source>
        <dbReference type="ARBA" id="ARBA00022990"/>
    </source>
</evidence>
<evidence type="ECO:0000256" key="1">
    <source>
        <dbReference type="ARBA" id="ARBA00006432"/>
    </source>
</evidence>
<keyword evidence="4" id="KW-0547">Nucleotide-binding</keyword>
<sequence>MSAPTPQARPVINPIRTRSDWQAQRAACQQDPGAFHGAIARRELHWFDPAHRAWVTYDEAAARWTGYDDATGAPVTPDLPPDFSPWKRAFDDSDAPFYRWFAGAWTNACFNEVDRHVLAGHGEEVAFYFEGDRWDQSLDEGRGGPVVSFAVTRKQLLLETVKAAMVLQKLGLRAGDRIAINLPNIMEQIYFTEAAKRLGVIYTPVFGGFSAKTLSDRIHDSGARVVITSDGGYRNAQIVPYKEAYTDKALDDYVPVADVLDIVHNTLELLTEKSTFGWSGEHFHDAVIEHICRAVREAIAGDITVERADAMRGVGVGLSELRLLSAKAKSMIRTAIAKALVTTPARVEAVIVVKHTGQDIVWRPERDHWAHDLLAAASRQLLETARARGLAVETEADLLALPTADFIAVLYAHSRPVPVDAEFPLFFIYTSGSTGKPKGVVHVHGGYVAGIAHTMQIAFDARPGDVMYVIADPGWITGQSYLISAALTTRVTSVVAEGAPVFPNAGRFASIIERYRVNIFKAGSTFLKAIMSDAQNRADVERYDVSSLHVATFCAEPTSPAVQQFGMDLLCRQYINSYWATEHGGIVWTHFYANEDFPLRPDAHTYPLPWVMGDVWVAEETDDEGVVRRHRPAEIEEKGEIVITQPYPYLARTVWGDVGKFAVTTIPVGDGREAVAVTPAWRGDFERYRKLYWTKWAGTLAYTQGDFARKYADGSFSLHGRSDDVINVSGHRLGTEEIEGAILRDKQINPNSVVGNVIVIGAPHREKGQTPVAFILTAAGRKLTTEDERRLSELVRQEKGLTAVPSDYIPVTAFPETRSGKYMRRFLKNLLFGEPLGDTTTLRNPEVLADIADKIKAWREKARLREESRVFETYRYVRVQYFDVVPPKAGQPAQRIALATITNPPVNALNERALDELITVIEHLERREDVKVVIFTGEGTRSFVAGADVKQLLDFKTVAEALPLPNNAHLAFGKIERMHKPVIAAINGVALGGGNEFQMACHYTVSEPTAIFGQPEIRLHLIPGYGGTQRLPRLLALRRGN</sequence>
<dbReference type="PROSITE" id="PS00166">
    <property type="entry name" value="ENOYL_COA_HYDRATASE"/>
    <property type="match status" value="1"/>
</dbReference>
<feature type="domain" description="AMP-binding enzyme C-terminal" evidence="8">
    <location>
        <begin position="752"/>
        <end position="821"/>
    </location>
</feature>
<evidence type="ECO:0000259" key="8">
    <source>
        <dbReference type="Pfam" id="PF13193"/>
    </source>
</evidence>
<evidence type="ECO:0000256" key="4">
    <source>
        <dbReference type="ARBA" id="ARBA00022741"/>
    </source>
</evidence>
<dbReference type="SUPFAM" id="SSF56801">
    <property type="entry name" value="Acetyl-CoA synthetase-like"/>
    <property type="match status" value="1"/>
</dbReference>
<dbReference type="InterPro" id="IPR045851">
    <property type="entry name" value="AMP-bd_C_sf"/>
</dbReference>
<dbReference type="InterPro" id="IPR032387">
    <property type="entry name" value="ACAS_N"/>
</dbReference>
<dbReference type="Pfam" id="PF16177">
    <property type="entry name" value="ACAS_N"/>
    <property type="match status" value="1"/>
</dbReference>
<dbReference type="EC" id="6.2.1.1" evidence="2"/>
<dbReference type="Gene3D" id="3.90.226.10">
    <property type="entry name" value="2-enoyl-CoA Hydratase, Chain A, domain 1"/>
    <property type="match status" value="1"/>
</dbReference>
<keyword evidence="3" id="KW-0436">Ligase</keyword>
<gene>
    <name evidence="10" type="ORF">J8C05_13585</name>
</gene>
<proteinExistence type="inferred from homology"/>
<dbReference type="PANTHER" id="PTHR24095:SF14">
    <property type="entry name" value="ACETYL-COENZYME A SYNTHETASE 1"/>
    <property type="match status" value="1"/>
</dbReference>
<dbReference type="InterPro" id="IPR020845">
    <property type="entry name" value="AMP-binding_CS"/>
</dbReference>
<dbReference type="InterPro" id="IPR029045">
    <property type="entry name" value="ClpP/crotonase-like_dom_sf"/>
</dbReference>
<feature type="domain" description="AMP-dependent synthetase/ligase" evidence="7">
    <location>
        <begin position="331"/>
        <end position="646"/>
    </location>
</feature>
<keyword evidence="5" id="KW-0067">ATP-binding</keyword>
<keyword evidence="6" id="KW-0007">Acetylation</keyword>
<dbReference type="EMBL" id="CP072643">
    <property type="protein sequence ID" value="QUV95055.1"/>
    <property type="molecule type" value="Genomic_DNA"/>
</dbReference>
<dbReference type="CDD" id="cd06558">
    <property type="entry name" value="crotonase-like"/>
    <property type="match status" value="1"/>
</dbReference>
<name>A0ABX8B5R7_9BACT</name>
<dbReference type="InterPro" id="IPR042099">
    <property type="entry name" value="ANL_N_sf"/>
</dbReference>